<comment type="caution">
    <text evidence="1">The sequence shown here is derived from an EMBL/GenBank/DDBJ whole genome shotgun (WGS) entry which is preliminary data.</text>
</comment>
<dbReference type="Proteomes" id="UP001482620">
    <property type="component" value="Unassembled WGS sequence"/>
</dbReference>
<proteinExistence type="predicted"/>
<protein>
    <submittedName>
        <fullName evidence="1">Uncharacterized protein</fullName>
    </submittedName>
</protein>
<dbReference type="EMBL" id="JAHRIQ010080139">
    <property type="protein sequence ID" value="MEQ2246483.1"/>
    <property type="molecule type" value="Genomic_DNA"/>
</dbReference>
<accession>A0ABV0UMM3</accession>
<sequence>MIETFVLLLQIRRDYGEIDIEVVLTCCQSKPSLQVMSCLLPIKRENECKNNYFHALENSAVFPGDFISMNRLIFQFLLFYITFQIRKANLSSNNKTGCPFSWLFILF</sequence>
<evidence type="ECO:0000313" key="1">
    <source>
        <dbReference type="EMBL" id="MEQ2246483.1"/>
    </source>
</evidence>
<keyword evidence="2" id="KW-1185">Reference proteome</keyword>
<gene>
    <name evidence="1" type="ORF">ILYODFUR_038954</name>
</gene>
<organism evidence="1 2">
    <name type="scientific">Ilyodon furcidens</name>
    <name type="common">goldbreast splitfin</name>
    <dbReference type="NCBI Taxonomy" id="33524"/>
    <lineage>
        <taxon>Eukaryota</taxon>
        <taxon>Metazoa</taxon>
        <taxon>Chordata</taxon>
        <taxon>Craniata</taxon>
        <taxon>Vertebrata</taxon>
        <taxon>Euteleostomi</taxon>
        <taxon>Actinopterygii</taxon>
        <taxon>Neopterygii</taxon>
        <taxon>Teleostei</taxon>
        <taxon>Neoteleostei</taxon>
        <taxon>Acanthomorphata</taxon>
        <taxon>Ovalentaria</taxon>
        <taxon>Atherinomorphae</taxon>
        <taxon>Cyprinodontiformes</taxon>
        <taxon>Goodeidae</taxon>
        <taxon>Ilyodon</taxon>
    </lineage>
</organism>
<reference evidence="1 2" key="1">
    <citation type="submission" date="2021-06" db="EMBL/GenBank/DDBJ databases">
        <authorList>
            <person name="Palmer J.M."/>
        </authorList>
    </citation>
    <scope>NUCLEOTIDE SEQUENCE [LARGE SCALE GENOMIC DNA]</scope>
    <source>
        <strain evidence="2">if_2019</strain>
        <tissue evidence="1">Muscle</tissue>
    </source>
</reference>
<evidence type="ECO:0000313" key="2">
    <source>
        <dbReference type="Proteomes" id="UP001482620"/>
    </source>
</evidence>
<name>A0ABV0UMM3_9TELE</name>